<protein>
    <submittedName>
        <fullName evidence="1">Uncharacterized protein</fullName>
    </submittedName>
</protein>
<dbReference type="Proteomes" id="UP000305794">
    <property type="component" value="Segment"/>
</dbReference>
<reference evidence="1 2" key="1">
    <citation type="submission" date="2019-03" db="EMBL/GenBank/DDBJ databases">
        <title>Diversity and diversification of Nodularia spumigena cyanophages in the Baltic Sea.</title>
        <authorList>
            <person name="Sulcius S."/>
            <person name="Holmfeldt K."/>
            <person name="Simoliunas E."/>
        </authorList>
    </citation>
    <scope>NUCLEOTIDE SEQUENCE [LARGE SCALE GENOMIC DNA]</scope>
</reference>
<evidence type="ECO:0000313" key="1">
    <source>
        <dbReference type="EMBL" id="QBQ73131.1"/>
    </source>
</evidence>
<name>A0A482MGU1_9CAUD</name>
<dbReference type="EMBL" id="MK605242">
    <property type="protein sequence ID" value="QBQ73131.1"/>
    <property type="molecule type" value="Genomic_DNA"/>
</dbReference>
<gene>
    <name evidence="1" type="ORF">kac65v151_gp101</name>
</gene>
<organism evidence="1 2">
    <name type="scientific">Nodularia phage vB_NspS-kac65v151</name>
    <dbReference type="NCBI Taxonomy" id="2557579"/>
    <lineage>
        <taxon>Viruses</taxon>
        <taxon>Duplodnaviria</taxon>
        <taxon>Heunggongvirae</taxon>
        <taxon>Uroviricota</taxon>
        <taxon>Caudoviricetes</taxon>
        <taxon>Ravarandavirus</taxon>
        <taxon>Ravarandavirus kac65v151</taxon>
    </lineage>
</organism>
<sequence length="35" mass="3892">MVTDDLFSRFFSSLYTGLGLFAPAPSALTTYHFAF</sequence>
<keyword evidence="2" id="KW-1185">Reference proteome</keyword>
<accession>A0A482MGU1</accession>
<evidence type="ECO:0000313" key="2">
    <source>
        <dbReference type="Proteomes" id="UP000305794"/>
    </source>
</evidence>
<proteinExistence type="predicted"/>